<protein>
    <recommendedName>
        <fullName evidence="3">Excreted virulence factor EspC (Type VII ESX diderm)</fullName>
    </recommendedName>
</protein>
<comment type="caution">
    <text evidence="1">The sequence shown here is derived from an EMBL/GenBank/DDBJ whole genome shotgun (WGS) entry which is preliminary data.</text>
</comment>
<name>A0A366DLE4_9NOCA</name>
<dbReference type="Proteomes" id="UP000252586">
    <property type="component" value="Unassembled WGS sequence"/>
</dbReference>
<dbReference type="AlphaFoldDB" id="A0A366DLE4"/>
<proteinExistence type="predicted"/>
<organism evidence="1 2">
    <name type="scientific">Nocardia puris</name>
    <dbReference type="NCBI Taxonomy" id="208602"/>
    <lineage>
        <taxon>Bacteria</taxon>
        <taxon>Bacillati</taxon>
        <taxon>Actinomycetota</taxon>
        <taxon>Actinomycetes</taxon>
        <taxon>Mycobacteriales</taxon>
        <taxon>Nocardiaceae</taxon>
        <taxon>Nocardia</taxon>
    </lineage>
</organism>
<dbReference type="RefSeq" id="WP_067513236.1">
    <property type="nucleotide sequence ID" value="NZ_QNRE01000005.1"/>
</dbReference>
<evidence type="ECO:0000313" key="2">
    <source>
        <dbReference type="Proteomes" id="UP000252586"/>
    </source>
</evidence>
<evidence type="ECO:0008006" key="3">
    <source>
        <dbReference type="Google" id="ProtNLM"/>
    </source>
</evidence>
<accession>A0A366DLE4</accession>
<evidence type="ECO:0000313" key="1">
    <source>
        <dbReference type="EMBL" id="RBO90902.1"/>
    </source>
</evidence>
<dbReference type="EMBL" id="QNRE01000005">
    <property type="protein sequence ID" value="RBO90902.1"/>
    <property type="molecule type" value="Genomic_DNA"/>
</dbReference>
<keyword evidence="2" id="KW-1185">Reference proteome</keyword>
<dbReference type="OrthoDB" id="4467342at2"/>
<dbReference type="STRING" id="1210090.GCA_001613185_05799"/>
<gene>
    <name evidence="1" type="ORF">DFR74_105308</name>
</gene>
<sequence>MEASLSQWRQYKQSAESGEFRMDEQLGGALKKRCDTPFLSGLEKDLLRMAGDLGQLSGFGTLPSAEALRQKFQNKAVSDADSAVNQLMKHIELVSLMRDTYALAIRKLTDQDQANANGLNQTQV</sequence>
<reference evidence="1 2" key="1">
    <citation type="submission" date="2018-06" db="EMBL/GenBank/DDBJ databases">
        <title>Genomic Encyclopedia of Type Strains, Phase IV (KMG-IV): sequencing the most valuable type-strain genomes for metagenomic binning, comparative biology and taxonomic classification.</title>
        <authorList>
            <person name="Goeker M."/>
        </authorList>
    </citation>
    <scope>NUCLEOTIDE SEQUENCE [LARGE SCALE GENOMIC DNA]</scope>
    <source>
        <strain evidence="1 2">DSM 44599</strain>
    </source>
</reference>